<protein>
    <recommendedName>
        <fullName evidence="5">CRC domain-containing protein</fullName>
    </recommendedName>
</protein>
<keyword evidence="3" id="KW-0539">Nucleus</keyword>
<name>A0ABD0W945_UMBPY</name>
<dbReference type="EMBL" id="JAGEUA010000008">
    <property type="protein sequence ID" value="KAL0968044.1"/>
    <property type="molecule type" value="Genomic_DNA"/>
</dbReference>
<proteinExistence type="inferred from homology"/>
<evidence type="ECO:0000313" key="6">
    <source>
        <dbReference type="EMBL" id="KAL0968044.1"/>
    </source>
</evidence>
<gene>
    <name evidence="6" type="ORF">UPYG_G00261580</name>
</gene>
<dbReference type="Pfam" id="PF03638">
    <property type="entry name" value="TCR"/>
    <property type="match status" value="2"/>
</dbReference>
<comment type="caution">
    <text evidence="6">The sequence shown here is derived from an EMBL/GenBank/DDBJ whole genome shotgun (WGS) entry which is preliminary data.</text>
</comment>
<evidence type="ECO:0000256" key="4">
    <source>
        <dbReference type="SAM" id="MobiDB-lite"/>
    </source>
</evidence>
<organism evidence="6 7">
    <name type="scientific">Umbra pygmaea</name>
    <name type="common">Eastern mudminnow</name>
    <dbReference type="NCBI Taxonomy" id="75934"/>
    <lineage>
        <taxon>Eukaryota</taxon>
        <taxon>Metazoa</taxon>
        <taxon>Chordata</taxon>
        <taxon>Craniata</taxon>
        <taxon>Vertebrata</taxon>
        <taxon>Euteleostomi</taxon>
        <taxon>Actinopterygii</taxon>
        <taxon>Neopterygii</taxon>
        <taxon>Teleostei</taxon>
        <taxon>Protacanthopterygii</taxon>
        <taxon>Esociformes</taxon>
        <taxon>Umbridae</taxon>
        <taxon>Umbra</taxon>
    </lineage>
</organism>
<reference evidence="6 7" key="1">
    <citation type="submission" date="2024-06" db="EMBL/GenBank/DDBJ databases">
        <authorList>
            <person name="Pan Q."/>
            <person name="Wen M."/>
            <person name="Jouanno E."/>
            <person name="Zahm M."/>
            <person name="Klopp C."/>
            <person name="Cabau C."/>
            <person name="Louis A."/>
            <person name="Berthelot C."/>
            <person name="Parey E."/>
            <person name="Roest Crollius H."/>
            <person name="Montfort J."/>
            <person name="Robinson-Rechavi M."/>
            <person name="Bouchez O."/>
            <person name="Lampietro C."/>
            <person name="Lopez Roques C."/>
            <person name="Donnadieu C."/>
            <person name="Postlethwait J."/>
            <person name="Bobe J."/>
            <person name="Verreycken H."/>
            <person name="Guiguen Y."/>
        </authorList>
    </citation>
    <scope>NUCLEOTIDE SEQUENCE [LARGE SCALE GENOMIC DNA]</scope>
    <source>
        <strain evidence="6">Up_M1</strain>
        <tissue evidence="6">Testis</tissue>
    </source>
</reference>
<evidence type="ECO:0000256" key="3">
    <source>
        <dbReference type="ARBA" id="ARBA00023242"/>
    </source>
</evidence>
<dbReference type="InterPro" id="IPR005172">
    <property type="entry name" value="CRC"/>
</dbReference>
<feature type="domain" description="CRC" evidence="5">
    <location>
        <begin position="327"/>
        <end position="429"/>
    </location>
</feature>
<keyword evidence="7" id="KW-1185">Reference proteome</keyword>
<dbReference type="SMART" id="SM01114">
    <property type="entry name" value="CXC"/>
    <property type="match status" value="2"/>
</dbReference>
<dbReference type="PANTHER" id="PTHR12446:SF34">
    <property type="entry name" value="PROTEIN LIN-54 HOMOLOG"/>
    <property type="match status" value="1"/>
</dbReference>
<sequence length="506" mass="56208">MSRLEEQNPKTQENGKLQLSETTANSPEKYADVGHPRTLDSNSDSADHTDFTADHTNFTVPGVIPHCSDGGWPGYGRAAGSSRMDFTNYQFVMQPHDAQPSLHQCQIASHGDVLLHQSSPLHFISPCLSFPNNSHFSSLGGHWSFKGPVHCSMYSGEIVDAGQSICPDTSDDNRPETNGQQQEALTELMPQNQMDISQSVMCIRNVRGEMVLMNNCSPGRVLQSHLPGHLDYIPEDTSYDISFKENLVQTSSLRKDSQSNQVPLSLLAIQPDQLTSSEPPGSGHMFNHIPRPFSLYQQYPKPVYSMRLVPEGQSTGVVSESQCDSKSKKPCNCTKSQCLKLYCDCFANGDVCSNCNCINCFNNTEHELERYKAIKFCIDRKPEAFRPKVGNKGCNCKRSACLKNYCECFEAKIMCSSTCKCVGCRNYKDSPERRNLLLHSPDKIATHEKEKCPLSCITLGVVEATCGCLLAQAEKAEKEDYTLVQAEKIILEEFGQCLTSIFESIC</sequence>
<comment type="subcellular location">
    <subcellularLocation>
        <location evidence="1">Nucleus</location>
    </subcellularLocation>
</comment>
<dbReference type="PROSITE" id="PS51634">
    <property type="entry name" value="CRC"/>
    <property type="match status" value="1"/>
</dbReference>
<dbReference type="Proteomes" id="UP001557470">
    <property type="component" value="Unassembled WGS sequence"/>
</dbReference>
<feature type="compositionally biased region" description="Basic and acidic residues" evidence="4">
    <location>
        <begin position="29"/>
        <end position="38"/>
    </location>
</feature>
<dbReference type="PANTHER" id="PTHR12446">
    <property type="entry name" value="TESMIN/TSO1-RELATED"/>
    <property type="match status" value="1"/>
</dbReference>
<evidence type="ECO:0000313" key="7">
    <source>
        <dbReference type="Proteomes" id="UP001557470"/>
    </source>
</evidence>
<evidence type="ECO:0000259" key="5">
    <source>
        <dbReference type="PROSITE" id="PS51634"/>
    </source>
</evidence>
<dbReference type="InterPro" id="IPR028307">
    <property type="entry name" value="Lin-54_fam"/>
</dbReference>
<feature type="region of interest" description="Disordered" evidence="4">
    <location>
        <begin position="1"/>
        <end position="53"/>
    </location>
</feature>
<comment type="similarity">
    <text evidence="2">Belongs to the lin-54 family.</text>
</comment>
<dbReference type="AlphaFoldDB" id="A0ABD0W945"/>
<evidence type="ECO:0000256" key="1">
    <source>
        <dbReference type="ARBA" id="ARBA00004123"/>
    </source>
</evidence>
<accession>A0ABD0W945</accession>
<dbReference type="GO" id="GO:0005634">
    <property type="term" value="C:nucleus"/>
    <property type="evidence" value="ECO:0007669"/>
    <property type="project" value="UniProtKB-SubCell"/>
</dbReference>
<dbReference type="InterPro" id="IPR033467">
    <property type="entry name" value="Tesmin/TSO1-like_CXC"/>
</dbReference>
<feature type="compositionally biased region" description="Polar residues" evidence="4">
    <location>
        <begin position="9"/>
        <end position="26"/>
    </location>
</feature>
<evidence type="ECO:0000256" key="2">
    <source>
        <dbReference type="ARBA" id="ARBA00007267"/>
    </source>
</evidence>